<sequence length="109" mass="12471">MASLARISDLLGCTVHDLILSVLFFLSFLFMFFFLKKGKARQDKPRQGRKYHSCFRVRDAAVALLPDSVLRLCSSILPVRLPLRRPSYFKHLPFLSLSDGQRSLPQISC</sequence>
<organism evidence="1 2">
    <name type="scientific">Aspergillus brunneoviolaceus CBS 621.78</name>
    <dbReference type="NCBI Taxonomy" id="1450534"/>
    <lineage>
        <taxon>Eukaryota</taxon>
        <taxon>Fungi</taxon>
        <taxon>Dikarya</taxon>
        <taxon>Ascomycota</taxon>
        <taxon>Pezizomycotina</taxon>
        <taxon>Eurotiomycetes</taxon>
        <taxon>Eurotiomycetidae</taxon>
        <taxon>Eurotiales</taxon>
        <taxon>Aspergillaceae</taxon>
        <taxon>Aspergillus</taxon>
        <taxon>Aspergillus subgen. Circumdati</taxon>
    </lineage>
</organism>
<dbReference type="EMBL" id="KZ825315">
    <property type="protein sequence ID" value="RAH50142.1"/>
    <property type="molecule type" value="Genomic_DNA"/>
</dbReference>
<reference evidence="1" key="1">
    <citation type="submission" date="2018-02" db="EMBL/GenBank/DDBJ databases">
        <title>The genomes of Aspergillus section Nigri reveals drivers in fungal speciation.</title>
        <authorList>
            <consortium name="DOE Joint Genome Institute"/>
            <person name="Vesth T.C."/>
            <person name="Nybo J."/>
            <person name="Theobald S."/>
            <person name="Brandl J."/>
            <person name="Frisvad J.C."/>
            <person name="Nielsen K.F."/>
            <person name="Lyhne E.K."/>
            <person name="Kogle M.E."/>
            <person name="Kuo A."/>
            <person name="Riley R."/>
            <person name="Clum A."/>
            <person name="Nolan M."/>
            <person name="Lipzen A."/>
            <person name="Salamov A."/>
            <person name="Henrissat B."/>
            <person name="Wiebenga A."/>
            <person name="De vries R.P."/>
            <person name="Grigoriev I.V."/>
            <person name="Mortensen U.H."/>
            <person name="Andersen M.R."/>
            <person name="Baker S.E."/>
        </authorList>
    </citation>
    <scope>NUCLEOTIDE SEQUENCE</scope>
    <source>
        <strain evidence="1">CBS 621.78</strain>
    </source>
</reference>
<evidence type="ECO:0000313" key="2">
    <source>
        <dbReference type="Proteomes" id="UP000249057"/>
    </source>
</evidence>
<dbReference type="Proteomes" id="UP000249057">
    <property type="component" value="Unassembled WGS sequence"/>
</dbReference>
<evidence type="ECO:0000313" key="1">
    <source>
        <dbReference type="EMBL" id="RAH50142.1"/>
    </source>
</evidence>
<proteinExistence type="predicted"/>
<name>A0ACD1GLL7_9EURO</name>
<protein>
    <submittedName>
        <fullName evidence="1">Uncharacterized protein</fullName>
    </submittedName>
</protein>
<accession>A0ACD1GLL7</accession>
<gene>
    <name evidence="1" type="ORF">BO95DRAFT_223137</name>
</gene>
<keyword evidence="2" id="KW-1185">Reference proteome</keyword>